<evidence type="ECO:0000313" key="3">
    <source>
        <dbReference type="Proteomes" id="UP001633002"/>
    </source>
</evidence>
<name>A0ABD3GF61_9MARC</name>
<accession>A0ABD3GF61</accession>
<evidence type="ECO:0000313" key="2">
    <source>
        <dbReference type="EMBL" id="KAL3677217.1"/>
    </source>
</evidence>
<gene>
    <name evidence="2" type="ORF">R1sor_027165</name>
</gene>
<protein>
    <submittedName>
        <fullName evidence="2">Uncharacterized protein</fullName>
    </submittedName>
</protein>
<sequence>MMCRMPPGLRLREMKICPRPIKRRPTLREEMLMSKLWGRPHDQGPSHGVLTHYVTSWDHGIHKLEEELEASREQEAEVQKLLATAEHDLQAKEQAFVAIQDGWDDGKAGAKDEAQMKEEIESLNRMLEEKEQQRAEYEHTAEEQFAKRSAIYAQMMEELTQLKNKLALGILTMTTKRTMIW</sequence>
<organism evidence="2 3">
    <name type="scientific">Riccia sorocarpa</name>
    <dbReference type="NCBI Taxonomy" id="122646"/>
    <lineage>
        <taxon>Eukaryota</taxon>
        <taxon>Viridiplantae</taxon>
        <taxon>Streptophyta</taxon>
        <taxon>Embryophyta</taxon>
        <taxon>Marchantiophyta</taxon>
        <taxon>Marchantiopsida</taxon>
        <taxon>Marchantiidae</taxon>
        <taxon>Marchantiales</taxon>
        <taxon>Ricciaceae</taxon>
        <taxon>Riccia</taxon>
    </lineage>
</organism>
<evidence type="ECO:0000256" key="1">
    <source>
        <dbReference type="SAM" id="Coils"/>
    </source>
</evidence>
<dbReference type="EMBL" id="JBJQOH010000008">
    <property type="protein sequence ID" value="KAL3677217.1"/>
    <property type="molecule type" value="Genomic_DNA"/>
</dbReference>
<dbReference type="AlphaFoldDB" id="A0ABD3GF61"/>
<proteinExistence type="predicted"/>
<comment type="caution">
    <text evidence="2">The sequence shown here is derived from an EMBL/GenBank/DDBJ whole genome shotgun (WGS) entry which is preliminary data.</text>
</comment>
<dbReference type="Proteomes" id="UP001633002">
    <property type="component" value="Unassembled WGS sequence"/>
</dbReference>
<keyword evidence="1" id="KW-0175">Coiled coil</keyword>
<reference evidence="2 3" key="1">
    <citation type="submission" date="2024-09" db="EMBL/GenBank/DDBJ databases">
        <title>Chromosome-scale assembly of Riccia sorocarpa.</title>
        <authorList>
            <person name="Paukszto L."/>
        </authorList>
    </citation>
    <scope>NUCLEOTIDE SEQUENCE [LARGE SCALE GENOMIC DNA]</scope>
    <source>
        <strain evidence="2">LP-2024</strain>
        <tissue evidence="2">Aerial parts of the thallus</tissue>
    </source>
</reference>
<feature type="coiled-coil region" evidence="1">
    <location>
        <begin position="61"/>
        <end position="147"/>
    </location>
</feature>
<keyword evidence="3" id="KW-1185">Reference proteome</keyword>